<dbReference type="CDD" id="cd00063">
    <property type="entry name" value="FN3"/>
    <property type="match status" value="1"/>
</dbReference>
<feature type="domain" description="Fibronectin type-III" evidence="1">
    <location>
        <begin position="372"/>
        <end position="466"/>
    </location>
</feature>
<evidence type="ECO:0000313" key="3">
    <source>
        <dbReference type="Proteomes" id="UP000567067"/>
    </source>
</evidence>
<keyword evidence="3" id="KW-1185">Reference proteome</keyword>
<gene>
    <name evidence="2" type="ORF">FHR92_005302</name>
</gene>
<sequence length="821" mass="88256">MLRKKALNGFIVFVMILTSISAFGISANKAAAEAVPGAWIYVGNQQVASNGTAPELLADDSGVSYLLYRELTNGSNGKPKVKKFDGFGWSDVGGDYVSETAATDSKLALSGSTPYVAFRGTGNAISVKKIEGSSWVDVGASGSIQGYAMDFVISDGIPYIAVVSSSVSGTLKVMKYTESQGWTTVGNTDVLGTDKVSDPSLTVSDGIPYVAFREKALLNKATVMRYNDQTQVWESVGNHGFTEGMALYLSIAHDEGITYVAYADNLNSKQGKVMSYAEGSGWQLVGGTFSEESISAVSLLIDDLHNPLVAYKDTLSLKVKQYNAGSWNDVGSNELQGSNGTPALSILQGIPYIAFVEDVFVNGPIAVMKLNKEIGFRLDGIAKDRKVSLSWRAVEGSVTYQVYSSSTSGQYGDYPEVVLDANTTTYHSSNLINGQTYYFKVNASLLNGDGVSNEMSFTPQPFVPAAPNHFTARAVANGTIEMQWNAVSDLDRSLADPTGYRIYQIGEDGGRSLLADGLTKTAYTAMGMANGVIGYYAVVAYNDNGESELSAIASSIPEQSVWEPLGSKDGISAGRGTFNSLYIYNGIPYIAYVDDALGNKITVMEYSEAGWKTVGQPGFSEKAGDISLFIYEGIPYVSMNGGDNVGDLTIMRYTGEGLTGWETVGKPLEDQYTHETSLFIDQGTPYVAFNAYAGPQEGTFVKVMKYANGEWCYIGNYTAEEGNNGANNISLYVDHGTPYVGYRSKGLGGEVIRYNGSKWELLGGKDFTSSESPNIRWSSLYVYEGIPYLGYAMNGGANLSKFNGETWEYVGSKGFINLVHG</sequence>
<evidence type="ECO:0000259" key="1">
    <source>
        <dbReference type="PROSITE" id="PS50853"/>
    </source>
</evidence>
<proteinExistence type="predicted"/>
<comment type="caution">
    <text evidence="2">The sequence shown here is derived from an EMBL/GenBank/DDBJ whole genome shotgun (WGS) entry which is preliminary data.</text>
</comment>
<dbReference type="EMBL" id="JACJIP010000070">
    <property type="protein sequence ID" value="MBA9088769.1"/>
    <property type="molecule type" value="Genomic_DNA"/>
</dbReference>
<accession>A0A7W3SZ26</accession>
<evidence type="ECO:0000313" key="2">
    <source>
        <dbReference type="EMBL" id="MBA9088769.1"/>
    </source>
</evidence>
<dbReference type="SUPFAM" id="SSF49265">
    <property type="entry name" value="Fibronectin type III"/>
    <property type="match status" value="1"/>
</dbReference>
<organism evidence="2 3">
    <name type="scientific">Fontibacillus solani</name>
    <dbReference type="NCBI Taxonomy" id="1572857"/>
    <lineage>
        <taxon>Bacteria</taxon>
        <taxon>Bacillati</taxon>
        <taxon>Bacillota</taxon>
        <taxon>Bacilli</taxon>
        <taxon>Bacillales</taxon>
        <taxon>Paenibacillaceae</taxon>
        <taxon>Fontibacillus</taxon>
    </lineage>
</organism>
<dbReference type="SMART" id="SM00060">
    <property type="entry name" value="FN3"/>
    <property type="match status" value="2"/>
</dbReference>
<name>A0A7W3SZ26_9BACL</name>
<dbReference type="InterPro" id="IPR036116">
    <property type="entry name" value="FN3_sf"/>
</dbReference>
<dbReference type="InterPro" id="IPR013783">
    <property type="entry name" value="Ig-like_fold"/>
</dbReference>
<dbReference type="AlphaFoldDB" id="A0A7W3SZ26"/>
<dbReference type="Gene3D" id="2.60.40.10">
    <property type="entry name" value="Immunoglobulins"/>
    <property type="match status" value="2"/>
</dbReference>
<reference evidence="2 3" key="1">
    <citation type="submission" date="2020-08" db="EMBL/GenBank/DDBJ databases">
        <title>Genomic Encyclopedia of Type Strains, Phase III (KMG-III): the genomes of soil and plant-associated and newly described type strains.</title>
        <authorList>
            <person name="Whitman W."/>
        </authorList>
    </citation>
    <scope>NUCLEOTIDE SEQUENCE [LARGE SCALE GENOMIC DNA]</scope>
    <source>
        <strain evidence="2 3">CECT 8693</strain>
    </source>
</reference>
<dbReference type="SUPFAM" id="SSF89372">
    <property type="entry name" value="Fucose-specific lectin"/>
    <property type="match status" value="1"/>
</dbReference>
<dbReference type="Proteomes" id="UP000567067">
    <property type="component" value="Unassembled WGS sequence"/>
</dbReference>
<dbReference type="RefSeq" id="WP_182540566.1">
    <property type="nucleotide sequence ID" value="NZ_JACJIP010000070.1"/>
</dbReference>
<dbReference type="InterPro" id="IPR003961">
    <property type="entry name" value="FN3_dom"/>
</dbReference>
<dbReference type="PROSITE" id="PS50853">
    <property type="entry name" value="FN3"/>
    <property type="match status" value="1"/>
</dbReference>
<protein>
    <recommendedName>
        <fullName evidence="1">Fibronectin type-III domain-containing protein</fullName>
    </recommendedName>
</protein>